<sequence>MGTWTSTPRVRVSTTSMSTHVSYNGKEVAMTKGYLVLDRAEIAVGLAHSNLLDRAKVGVDPVVEDPKICVITAIGLVPN</sequence>
<accession>A0A8J5SJ93</accession>
<gene>
    <name evidence="1" type="ORF">GUJ93_ZPchr0004g40504</name>
</gene>
<protein>
    <submittedName>
        <fullName evidence="1">Uncharacterized protein</fullName>
    </submittedName>
</protein>
<evidence type="ECO:0000313" key="2">
    <source>
        <dbReference type="Proteomes" id="UP000729402"/>
    </source>
</evidence>
<reference evidence="1" key="1">
    <citation type="journal article" date="2021" name="bioRxiv">
        <title>Whole Genome Assembly and Annotation of Northern Wild Rice, Zizania palustris L., Supports a Whole Genome Duplication in the Zizania Genus.</title>
        <authorList>
            <person name="Haas M."/>
            <person name="Kono T."/>
            <person name="Macchietto M."/>
            <person name="Millas R."/>
            <person name="McGilp L."/>
            <person name="Shao M."/>
            <person name="Duquette J."/>
            <person name="Hirsch C.N."/>
            <person name="Kimball J."/>
        </authorList>
    </citation>
    <scope>NUCLEOTIDE SEQUENCE</scope>
    <source>
        <tissue evidence="1">Fresh leaf tissue</tissue>
    </source>
</reference>
<name>A0A8J5SJ93_ZIZPA</name>
<organism evidence="1 2">
    <name type="scientific">Zizania palustris</name>
    <name type="common">Northern wild rice</name>
    <dbReference type="NCBI Taxonomy" id="103762"/>
    <lineage>
        <taxon>Eukaryota</taxon>
        <taxon>Viridiplantae</taxon>
        <taxon>Streptophyta</taxon>
        <taxon>Embryophyta</taxon>
        <taxon>Tracheophyta</taxon>
        <taxon>Spermatophyta</taxon>
        <taxon>Magnoliopsida</taxon>
        <taxon>Liliopsida</taxon>
        <taxon>Poales</taxon>
        <taxon>Poaceae</taxon>
        <taxon>BOP clade</taxon>
        <taxon>Oryzoideae</taxon>
        <taxon>Oryzeae</taxon>
        <taxon>Zizaniinae</taxon>
        <taxon>Zizania</taxon>
    </lineage>
</organism>
<keyword evidence="2" id="KW-1185">Reference proteome</keyword>
<dbReference type="Proteomes" id="UP000729402">
    <property type="component" value="Unassembled WGS sequence"/>
</dbReference>
<dbReference type="EMBL" id="JAAALK010000285">
    <property type="protein sequence ID" value="KAG8064733.1"/>
    <property type="molecule type" value="Genomic_DNA"/>
</dbReference>
<dbReference type="AlphaFoldDB" id="A0A8J5SJ93"/>
<proteinExistence type="predicted"/>
<evidence type="ECO:0000313" key="1">
    <source>
        <dbReference type="EMBL" id="KAG8064733.1"/>
    </source>
</evidence>
<comment type="caution">
    <text evidence="1">The sequence shown here is derived from an EMBL/GenBank/DDBJ whole genome shotgun (WGS) entry which is preliminary data.</text>
</comment>
<reference evidence="1" key="2">
    <citation type="submission" date="2021-02" db="EMBL/GenBank/DDBJ databases">
        <authorList>
            <person name="Kimball J.A."/>
            <person name="Haas M.W."/>
            <person name="Macchietto M."/>
            <person name="Kono T."/>
            <person name="Duquette J."/>
            <person name="Shao M."/>
        </authorList>
    </citation>
    <scope>NUCLEOTIDE SEQUENCE</scope>
    <source>
        <tissue evidence="1">Fresh leaf tissue</tissue>
    </source>
</reference>